<evidence type="ECO:0000259" key="3">
    <source>
        <dbReference type="SMART" id="SM00475"/>
    </source>
</evidence>
<evidence type="ECO:0000256" key="2">
    <source>
        <dbReference type="ARBA" id="ARBA00022801"/>
    </source>
</evidence>
<gene>
    <name evidence="4" type="ORF">PPROV_000748300</name>
</gene>
<evidence type="ECO:0000313" key="5">
    <source>
        <dbReference type="Proteomes" id="UP000660262"/>
    </source>
</evidence>
<dbReference type="GO" id="GO:0017108">
    <property type="term" value="F:5'-flap endonuclease activity"/>
    <property type="evidence" value="ECO:0007669"/>
    <property type="project" value="InterPro"/>
</dbReference>
<dbReference type="GO" id="GO:0003677">
    <property type="term" value="F:DNA binding"/>
    <property type="evidence" value="ECO:0007669"/>
    <property type="project" value="InterPro"/>
</dbReference>
<dbReference type="EMBL" id="BNJQ01000022">
    <property type="protein sequence ID" value="GHP08746.1"/>
    <property type="molecule type" value="Genomic_DNA"/>
</dbReference>
<proteinExistence type="predicted"/>
<protein>
    <recommendedName>
        <fullName evidence="3">5'-3' exonuclease domain-containing protein</fullName>
    </recommendedName>
</protein>
<evidence type="ECO:0000313" key="4">
    <source>
        <dbReference type="EMBL" id="GHP08746.1"/>
    </source>
</evidence>
<keyword evidence="1" id="KW-0540">Nuclease</keyword>
<keyword evidence="2" id="KW-0378">Hydrolase</keyword>
<organism evidence="4 5">
    <name type="scientific">Pycnococcus provasolii</name>
    <dbReference type="NCBI Taxonomy" id="41880"/>
    <lineage>
        <taxon>Eukaryota</taxon>
        <taxon>Viridiplantae</taxon>
        <taxon>Chlorophyta</taxon>
        <taxon>Pseudoscourfieldiophyceae</taxon>
        <taxon>Pseudoscourfieldiales</taxon>
        <taxon>Pycnococcaceae</taxon>
        <taxon>Pycnococcus</taxon>
    </lineage>
</organism>
<comment type="caution">
    <text evidence="4">The sequence shown here is derived from an EMBL/GenBank/DDBJ whole genome shotgun (WGS) entry which is preliminary data.</text>
</comment>
<dbReference type="Gene3D" id="3.40.50.1010">
    <property type="entry name" value="5'-nuclease"/>
    <property type="match status" value="1"/>
</dbReference>
<reference evidence="4" key="1">
    <citation type="submission" date="2020-10" db="EMBL/GenBank/DDBJ databases">
        <title>Unveiling of a novel bifunctional photoreceptor, Dualchrome1, isolated from a cosmopolitan green alga.</title>
        <authorList>
            <person name="Suzuki S."/>
            <person name="Kawachi M."/>
        </authorList>
    </citation>
    <scope>NUCLEOTIDE SEQUENCE</scope>
    <source>
        <strain evidence="4">NIES 2893</strain>
    </source>
</reference>
<dbReference type="GO" id="GO:0033567">
    <property type="term" value="P:DNA replication, Okazaki fragment processing"/>
    <property type="evidence" value="ECO:0007669"/>
    <property type="project" value="InterPro"/>
</dbReference>
<dbReference type="InterPro" id="IPR002421">
    <property type="entry name" value="5-3_exonuclease"/>
</dbReference>
<dbReference type="PANTHER" id="PTHR42646:SF2">
    <property type="entry name" value="5'-3' EXONUCLEASE FAMILY PROTEIN"/>
    <property type="match status" value="1"/>
</dbReference>
<evidence type="ECO:0000256" key="1">
    <source>
        <dbReference type="ARBA" id="ARBA00022722"/>
    </source>
</evidence>
<dbReference type="InterPro" id="IPR038969">
    <property type="entry name" value="FEN"/>
</dbReference>
<name>A0A830HMT9_9CHLO</name>
<dbReference type="GO" id="GO:0008409">
    <property type="term" value="F:5'-3' exonuclease activity"/>
    <property type="evidence" value="ECO:0007669"/>
    <property type="project" value="InterPro"/>
</dbReference>
<dbReference type="Proteomes" id="UP000660262">
    <property type="component" value="Unassembled WGS sequence"/>
</dbReference>
<dbReference type="SUPFAM" id="SSF88723">
    <property type="entry name" value="PIN domain-like"/>
    <property type="match status" value="1"/>
</dbReference>
<accession>A0A830HMT9</accession>
<dbReference type="Pfam" id="PF02739">
    <property type="entry name" value="5_3_exonuc_N"/>
    <property type="match status" value="1"/>
</dbReference>
<keyword evidence="5" id="KW-1185">Reference proteome</keyword>
<dbReference type="PANTHER" id="PTHR42646">
    <property type="entry name" value="FLAP ENDONUCLEASE XNI"/>
    <property type="match status" value="1"/>
</dbReference>
<feature type="domain" description="5'-3' exonuclease" evidence="3">
    <location>
        <begin position="38"/>
        <end position="353"/>
    </location>
</feature>
<dbReference type="SMART" id="SM00475">
    <property type="entry name" value="53EXOc"/>
    <property type="match status" value="1"/>
</dbReference>
<sequence>MAAMLAFRRGPYNGVHLRGVYPVGSSHLSPLQCLSFGSSLLVVDGTNILCRCRGDVDVLARHLATLKEELDDPHASKAVCVFDPPLVDYDAPVRTQIDASYKAHRDRSQKLLGDDGGSFLTEGDHVAIPGKLGPRVSPKRRRPSTIKRRRMQKRLDAVSDVGFRPVVAKRGYEADDAVASIVAMGADADIHNIAVASADADMASLLSANVVWLRLKFGAGTSMKSSCVTYDDWLREHGFSPSLYADWVALGGKRGSAARRGGAGDIRGADGVTPKVAAELVARFGGVEACLLAAEQHVADTSQQENVTPPKWMRALAAVHANRDQVRTAFQLAMLRSDAMESIATEEANMLRAWLCEM</sequence>
<dbReference type="AlphaFoldDB" id="A0A830HMT9"/>
<dbReference type="InterPro" id="IPR029060">
    <property type="entry name" value="PIN-like_dom_sf"/>
</dbReference>
<dbReference type="InterPro" id="IPR020046">
    <property type="entry name" value="5-3_exonucl_a-hlix_arch_N"/>
</dbReference>